<reference evidence="16" key="2">
    <citation type="submission" date="2025-08" db="UniProtKB">
        <authorList>
            <consortium name="Ensembl"/>
        </authorList>
    </citation>
    <scope>IDENTIFICATION</scope>
</reference>
<keyword evidence="4" id="KW-0597">Phosphoprotein</keyword>
<name>A0A8C6J4D4_MELUD</name>
<gene>
    <name evidence="16" type="primary">LOC101867706</name>
</gene>
<dbReference type="GO" id="GO:0000422">
    <property type="term" value="P:autophagy of mitochondrion"/>
    <property type="evidence" value="ECO:0007669"/>
    <property type="project" value="TreeGrafter"/>
</dbReference>
<evidence type="ECO:0000256" key="7">
    <source>
        <dbReference type="ARBA" id="ARBA00022989"/>
    </source>
</evidence>
<keyword evidence="17" id="KW-1185">Reference proteome</keyword>
<evidence type="ECO:0000256" key="15">
    <source>
        <dbReference type="ARBA" id="ARBA00045668"/>
    </source>
</evidence>
<dbReference type="Pfam" id="PF04930">
    <property type="entry name" value="FUN14"/>
    <property type="match status" value="1"/>
</dbReference>
<evidence type="ECO:0000256" key="1">
    <source>
        <dbReference type="ARBA" id="ARBA00004123"/>
    </source>
</evidence>
<evidence type="ECO:0000256" key="11">
    <source>
        <dbReference type="ARBA" id="ARBA00023163"/>
    </source>
</evidence>
<keyword evidence="11" id="KW-0804">Transcription</keyword>
<evidence type="ECO:0000313" key="17">
    <source>
        <dbReference type="Proteomes" id="UP000694405"/>
    </source>
</evidence>
<keyword evidence="6" id="KW-1000">Mitochondrion outer membrane</keyword>
<dbReference type="Ensembl" id="ENSMUNT00000009147.2">
    <property type="protein sequence ID" value="ENSMUNP00000007916.2"/>
    <property type="gene ID" value="ENSMUNG00000006327.2"/>
</dbReference>
<dbReference type="GO" id="GO:0005634">
    <property type="term" value="C:nucleus"/>
    <property type="evidence" value="ECO:0007669"/>
    <property type="project" value="UniProtKB-SubCell"/>
</dbReference>
<organism evidence="16 17">
    <name type="scientific">Melopsittacus undulatus</name>
    <name type="common">Budgerigar</name>
    <name type="synonym">Psittacus undulatus</name>
    <dbReference type="NCBI Taxonomy" id="13146"/>
    <lineage>
        <taxon>Eukaryota</taxon>
        <taxon>Metazoa</taxon>
        <taxon>Chordata</taxon>
        <taxon>Craniata</taxon>
        <taxon>Vertebrata</taxon>
        <taxon>Euteleostomi</taxon>
        <taxon>Archelosauria</taxon>
        <taxon>Archosauria</taxon>
        <taxon>Dinosauria</taxon>
        <taxon>Saurischia</taxon>
        <taxon>Theropoda</taxon>
        <taxon>Coelurosauria</taxon>
        <taxon>Aves</taxon>
        <taxon>Neognathae</taxon>
        <taxon>Neoaves</taxon>
        <taxon>Telluraves</taxon>
        <taxon>Australaves</taxon>
        <taxon>Psittaciformes</taxon>
        <taxon>Psittaculidae</taxon>
        <taxon>Melopsittacus</taxon>
    </lineage>
</organism>
<dbReference type="InterPro" id="IPR007014">
    <property type="entry name" value="FUN14"/>
</dbReference>
<protein>
    <recommendedName>
        <fullName evidence="13">FUN14 domain-containing protein 2</fullName>
    </recommendedName>
    <alternativeName>
        <fullName evidence="14">Hepatitis C virus core-binding protein 6</fullName>
    </alternativeName>
</protein>
<accession>A0A8C6J4D4</accession>
<accession>A0A8V5FNH4</accession>
<evidence type="ECO:0000256" key="10">
    <source>
        <dbReference type="ARBA" id="ARBA00023136"/>
    </source>
</evidence>
<reference evidence="16" key="1">
    <citation type="submission" date="2020-03" db="EMBL/GenBank/DDBJ databases">
        <title>Melopsittacus undulatus (budgerigar) genome, bMelUnd1, maternal haplotype with Z.</title>
        <authorList>
            <person name="Gedman G."/>
            <person name="Mountcastle J."/>
            <person name="Haase B."/>
            <person name="Formenti G."/>
            <person name="Wright T."/>
            <person name="Apodaca J."/>
            <person name="Pelan S."/>
            <person name="Chow W."/>
            <person name="Rhie A."/>
            <person name="Howe K."/>
            <person name="Fedrigo O."/>
            <person name="Jarvis E.D."/>
        </authorList>
    </citation>
    <scope>NUCLEOTIDE SEQUENCE [LARGE SCALE GENOMIC DNA]</scope>
</reference>
<dbReference type="PANTHER" id="PTHR21346:SF5">
    <property type="entry name" value="FUN14 DOMAIN-CONTAINING PROTEIN 2"/>
    <property type="match status" value="1"/>
</dbReference>
<evidence type="ECO:0000256" key="3">
    <source>
        <dbReference type="ARBA" id="ARBA00009160"/>
    </source>
</evidence>
<evidence type="ECO:0000256" key="5">
    <source>
        <dbReference type="ARBA" id="ARBA00022692"/>
    </source>
</evidence>
<evidence type="ECO:0000256" key="13">
    <source>
        <dbReference type="ARBA" id="ARBA00039376"/>
    </source>
</evidence>
<comment type="similarity">
    <text evidence="3">Belongs to the FUN14 family.</text>
</comment>
<evidence type="ECO:0000256" key="2">
    <source>
        <dbReference type="ARBA" id="ARBA00004374"/>
    </source>
</evidence>
<keyword evidence="10" id="KW-0472">Membrane</keyword>
<sequence length="147" mass="16388">MPFDREITNSNSFNILDLAKYTKNQPWWRKVFTPSLALSADKYNMATELLILGVTGWGTGFVFQKVGTLAATAVGGGIFLLQIANHTGYIKVDWELNKAKQQLKFHSSGNKMSPEVKSRVDEVVIFLTKNVIVTGGFAGRFWLRMAA</sequence>
<evidence type="ECO:0000256" key="8">
    <source>
        <dbReference type="ARBA" id="ARBA00023015"/>
    </source>
</evidence>
<keyword evidence="12" id="KW-0539">Nucleus</keyword>
<keyword evidence="9" id="KW-0496">Mitochondrion</keyword>
<reference evidence="16" key="3">
    <citation type="submission" date="2025-09" db="UniProtKB">
        <authorList>
            <consortium name="Ensembl"/>
        </authorList>
    </citation>
    <scope>IDENTIFICATION</scope>
</reference>
<dbReference type="AlphaFoldDB" id="A0A8C6J4D4"/>
<keyword evidence="5" id="KW-0812">Transmembrane</keyword>
<proteinExistence type="inferred from homology"/>
<dbReference type="GO" id="GO:0005741">
    <property type="term" value="C:mitochondrial outer membrane"/>
    <property type="evidence" value="ECO:0007669"/>
    <property type="project" value="UniProtKB-SubCell"/>
</dbReference>
<dbReference type="PANTHER" id="PTHR21346">
    <property type="entry name" value="FUN14 DOMAIN CONTAINING"/>
    <property type="match status" value="1"/>
</dbReference>
<evidence type="ECO:0000256" key="4">
    <source>
        <dbReference type="ARBA" id="ARBA00022553"/>
    </source>
</evidence>
<dbReference type="Proteomes" id="UP000694405">
    <property type="component" value="Chromosome 1"/>
</dbReference>
<comment type="function">
    <text evidence="15">Binds directly and specifically 1,2-Diacyl-sn-glycero-3-phospho-(1'-myo-inositol-3',4',5'-bisphosphate) (PIP3) leading to the recruitment of PIP3 to mitochondria and may play a role in the regulation of the platelet activation via AKT/GSK3B/cGMP signaling pathways. May act as transcription factor that regulates SREBP1 (isoform SREBP-1C) expression in order to modulate triglyceride (TG) homeostasis in hepatocytes.</text>
</comment>
<keyword evidence="7" id="KW-1133">Transmembrane helix</keyword>
<evidence type="ECO:0000313" key="16">
    <source>
        <dbReference type="Ensembl" id="ENSMUNP00000007916.2"/>
    </source>
</evidence>
<keyword evidence="8" id="KW-0805">Transcription regulation</keyword>
<evidence type="ECO:0000256" key="12">
    <source>
        <dbReference type="ARBA" id="ARBA00023242"/>
    </source>
</evidence>
<evidence type="ECO:0000256" key="9">
    <source>
        <dbReference type="ARBA" id="ARBA00023128"/>
    </source>
</evidence>
<evidence type="ECO:0000256" key="14">
    <source>
        <dbReference type="ARBA" id="ARBA00041722"/>
    </source>
</evidence>
<evidence type="ECO:0000256" key="6">
    <source>
        <dbReference type="ARBA" id="ARBA00022787"/>
    </source>
</evidence>
<comment type="subcellular location">
    <subcellularLocation>
        <location evidence="2">Mitochondrion outer membrane</location>
        <topology evidence="2">Multi-pass membrane protein</topology>
    </subcellularLocation>
    <subcellularLocation>
        <location evidence="1">Nucleus</location>
    </subcellularLocation>
</comment>